<protein>
    <submittedName>
        <fullName evidence="1">Osmotically inducible protein OsmC</fullName>
    </submittedName>
</protein>
<gene>
    <name evidence="1" type="ORF">BCT74_19100</name>
</gene>
<dbReference type="RefSeq" id="WP_065103501.1">
    <property type="nucleotide sequence ID" value="NZ_MCUL01000013.1"/>
</dbReference>
<reference evidence="2" key="1">
    <citation type="submission" date="2016-07" db="EMBL/GenBank/DDBJ databases">
        <title>Nontailed viruses are major unrecognized killers of bacteria in the ocean.</title>
        <authorList>
            <person name="Kauffman K."/>
            <person name="Hussain F."/>
            <person name="Yang J."/>
            <person name="Arevalo P."/>
            <person name="Brown J."/>
            <person name="Cutler M."/>
            <person name="Kelly L."/>
            <person name="Polz M.F."/>
        </authorList>
    </citation>
    <scope>NUCLEOTIDE SEQUENCE [LARGE SCALE GENOMIC DNA]</scope>
    <source>
        <strain evidence="2">10N.261.51.B8</strain>
    </source>
</reference>
<dbReference type="InterPro" id="IPR036102">
    <property type="entry name" value="OsmC/Ohrsf"/>
</dbReference>
<dbReference type="AlphaFoldDB" id="A0A2N7IIF9"/>
<evidence type="ECO:0000313" key="1">
    <source>
        <dbReference type="EMBL" id="PML57373.1"/>
    </source>
</evidence>
<dbReference type="PANTHER" id="PTHR34352">
    <property type="entry name" value="PROTEIN YHFA"/>
    <property type="match status" value="1"/>
</dbReference>
<organism evidence="1 2">
    <name type="scientific">Vibrio lentus</name>
    <dbReference type="NCBI Taxonomy" id="136468"/>
    <lineage>
        <taxon>Bacteria</taxon>
        <taxon>Pseudomonadati</taxon>
        <taxon>Pseudomonadota</taxon>
        <taxon>Gammaproteobacteria</taxon>
        <taxon>Vibrionales</taxon>
        <taxon>Vibrionaceae</taxon>
        <taxon>Vibrio</taxon>
    </lineage>
</organism>
<dbReference type="Pfam" id="PF02566">
    <property type="entry name" value="OsmC"/>
    <property type="match status" value="1"/>
</dbReference>
<evidence type="ECO:0000313" key="2">
    <source>
        <dbReference type="Proteomes" id="UP000235746"/>
    </source>
</evidence>
<dbReference type="InterPro" id="IPR003718">
    <property type="entry name" value="OsmC/Ohr_fam"/>
</dbReference>
<dbReference type="SUPFAM" id="SSF82784">
    <property type="entry name" value="OsmC-like"/>
    <property type="match status" value="1"/>
</dbReference>
<dbReference type="InterPro" id="IPR015946">
    <property type="entry name" value="KH_dom-like_a/b"/>
</dbReference>
<dbReference type="PANTHER" id="PTHR34352:SF1">
    <property type="entry name" value="PROTEIN YHFA"/>
    <property type="match status" value="1"/>
</dbReference>
<dbReference type="Proteomes" id="UP000235746">
    <property type="component" value="Unassembled WGS sequence"/>
</dbReference>
<comment type="caution">
    <text evidence="1">The sequence shown here is derived from an EMBL/GenBank/DDBJ whole genome shotgun (WGS) entry which is preliminary data.</text>
</comment>
<proteinExistence type="predicted"/>
<name>A0A2N7IIF9_9VIBR</name>
<sequence length="133" mass="14300">MSLNVKWGGECQFKVTTEGGFNFDIDATSNQAPCPTEVLLSALGACSATDVVLILQEKGFEISGLENNVTHTLTDEEPRLYKSANLHFSVQSRGISESDILTAAQEAVSKHCHVCLMLQPKIDITCSAEVIAA</sequence>
<dbReference type="Gene3D" id="3.30.300.20">
    <property type="match status" value="1"/>
</dbReference>
<accession>A0A2N7IIF9</accession>
<dbReference type="EMBL" id="MCYL01000011">
    <property type="protein sequence ID" value="PML57373.1"/>
    <property type="molecule type" value="Genomic_DNA"/>
</dbReference>